<dbReference type="Proteomes" id="UP001166286">
    <property type="component" value="Unassembled WGS sequence"/>
</dbReference>
<name>A0AA39QRX8_9LECA</name>
<keyword evidence="2" id="KW-0812">Transmembrane</keyword>
<gene>
    <name evidence="3" type="ORF">JMJ35_010369</name>
</gene>
<evidence type="ECO:0000313" key="3">
    <source>
        <dbReference type="EMBL" id="KAK0507331.1"/>
    </source>
</evidence>
<dbReference type="AlphaFoldDB" id="A0AA39QRX8"/>
<protein>
    <submittedName>
        <fullName evidence="3">Uncharacterized protein</fullName>
    </submittedName>
</protein>
<evidence type="ECO:0000256" key="1">
    <source>
        <dbReference type="SAM" id="MobiDB-lite"/>
    </source>
</evidence>
<keyword evidence="4" id="KW-1185">Reference proteome</keyword>
<sequence>MSQAPPLRSRPNLHLGLTKLTGSPRHPNQSTPPATPFYNPYPSPGDTPFAKTAYSPFSSAGLKAPHPYGCGDIITRRDRGRYWYGNCAWFRIRRVLASKPIVLVFMLVALSLWWFNGGSEELDIVKHGTAGLGKEFLHERRMHKYQFYPATNPKIHYIGRWTSTPNRLRRHGTFPGVYFDIEIANTTSLLLALHNAPEADIGSTANTSSQSPVSASSPGHRHFHFHPISSNEKPAPPISLLAQVDDQEYILLPNSSSLVSIRSNDLDKNKEHRVRIIAPMMDDHGGGDIELEGLWLSKGGKLVKVAGSMLGEEFMDEDLLKAENDHVGEKHRAGLKELEDDGNGKSDREKLLDEEEQLLTAYQTRKKILEVITDAPGSYSGKQRGRRAGGADGLLAGVMGWDYLLGEMFGVDHVSIGVDGMCLTQDCIGGTGQPAGIGDVFFRSGPVGSTCYENPWMFSSYVPDVMILNLGSSDDTSFHEYEANYNKSMWDLSESFETTYVSLVKAIRGLAYPKHPTIVQSELLGNPGIVPSTAPASIPIFIMRPLRGQLEQATQNAVAKLRADGDKAVFWLDTSGWLDPNVKDTDMADFFLDETVTPTRWRLTEQGNQRVAIFLHTHVCRYLAGVEEKCAFLPHEVYQGKGLDQEEARFDKYIEDEKERKLKQLFWENEDTDMGEVPEN</sequence>
<evidence type="ECO:0000313" key="4">
    <source>
        <dbReference type="Proteomes" id="UP001166286"/>
    </source>
</evidence>
<comment type="caution">
    <text evidence="3">The sequence shown here is derived from an EMBL/GenBank/DDBJ whole genome shotgun (WGS) entry which is preliminary data.</text>
</comment>
<keyword evidence="2" id="KW-1133">Transmembrane helix</keyword>
<organism evidence="3 4">
    <name type="scientific">Cladonia borealis</name>
    <dbReference type="NCBI Taxonomy" id="184061"/>
    <lineage>
        <taxon>Eukaryota</taxon>
        <taxon>Fungi</taxon>
        <taxon>Dikarya</taxon>
        <taxon>Ascomycota</taxon>
        <taxon>Pezizomycotina</taxon>
        <taxon>Lecanoromycetes</taxon>
        <taxon>OSLEUM clade</taxon>
        <taxon>Lecanoromycetidae</taxon>
        <taxon>Lecanorales</taxon>
        <taxon>Lecanorineae</taxon>
        <taxon>Cladoniaceae</taxon>
        <taxon>Cladonia</taxon>
    </lineage>
</organism>
<keyword evidence="2" id="KW-0472">Membrane</keyword>
<dbReference type="InterPro" id="IPR036514">
    <property type="entry name" value="SGNH_hydro_sf"/>
</dbReference>
<proteinExistence type="predicted"/>
<dbReference type="EMBL" id="JAFEKC020000024">
    <property type="protein sequence ID" value="KAK0507331.1"/>
    <property type="molecule type" value="Genomic_DNA"/>
</dbReference>
<feature type="region of interest" description="Disordered" evidence="1">
    <location>
        <begin position="1"/>
        <end position="37"/>
    </location>
</feature>
<dbReference type="Gene3D" id="3.40.50.1110">
    <property type="entry name" value="SGNH hydrolase"/>
    <property type="match status" value="1"/>
</dbReference>
<feature type="transmembrane region" description="Helical" evidence="2">
    <location>
        <begin position="96"/>
        <end position="115"/>
    </location>
</feature>
<evidence type="ECO:0000256" key="2">
    <source>
        <dbReference type="SAM" id="Phobius"/>
    </source>
</evidence>
<reference evidence="3" key="1">
    <citation type="submission" date="2023-03" db="EMBL/GenBank/DDBJ databases">
        <title>Complete genome of Cladonia borealis.</title>
        <authorList>
            <person name="Park H."/>
        </authorList>
    </citation>
    <scope>NUCLEOTIDE SEQUENCE</scope>
    <source>
        <strain evidence="3">ANT050790</strain>
    </source>
</reference>
<accession>A0AA39QRX8</accession>